<dbReference type="EMBL" id="SWBM01000001">
    <property type="protein sequence ID" value="TKC18994.1"/>
    <property type="molecule type" value="Genomic_DNA"/>
</dbReference>
<evidence type="ECO:0000313" key="3">
    <source>
        <dbReference type="Proteomes" id="UP000307756"/>
    </source>
</evidence>
<feature type="transmembrane region" description="Helical" evidence="1">
    <location>
        <begin position="5"/>
        <end position="22"/>
    </location>
</feature>
<evidence type="ECO:0000256" key="1">
    <source>
        <dbReference type="SAM" id="Phobius"/>
    </source>
</evidence>
<keyword evidence="3" id="KW-1185">Reference proteome</keyword>
<sequence>MKNLLLGIILAIVGFLVSILIWGSDKAYFIPGGIGIILLGLSMVLSGSMVSGDRMRANYATESSEDRHSRNKMLLNMTLICAPNLILAIII</sequence>
<proteinExistence type="predicted"/>
<organism evidence="2 3">
    <name type="scientific">Robertmurraya kyonggiensis</name>
    <dbReference type="NCBI Taxonomy" id="1037680"/>
    <lineage>
        <taxon>Bacteria</taxon>
        <taxon>Bacillati</taxon>
        <taxon>Bacillota</taxon>
        <taxon>Bacilli</taxon>
        <taxon>Bacillales</taxon>
        <taxon>Bacillaceae</taxon>
        <taxon>Robertmurraya</taxon>
    </lineage>
</organism>
<name>A0A4U1D993_9BACI</name>
<dbReference type="InterPro" id="IPR035167">
    <property type="entry name" value="DUF5316"/>
</dbReference>
<comment type="caution">
    <text evidence="2">The sequence shown here is derived from an EMBL/GenBank/DDBJ whole genome shotgun (WGS) entry which is preliminary data.</text>
</comment>
<dbReference type="AlphaFoldDB" id="A0A4U1D993"/>
<dbReference type="Pfam" id="PF17247">
    <property type="entry name" value="DUF5316"/>
    <property type="match status" value="1"/>
</dbReference>
<gene>
    <name evidence="2" type="ORF">FA727_05455</name>
</gene>
<dbReference type="Proteomes" id="UP000307756">
    <property type="component" value="Unassembled WGS sequence"/>
</dbReference>
<keyword evidence="1" id="KW-1133">Transmembrane helix</keyword>
<evidence type="ECO:0000313" key="2">
    <source>
        <dbReference type="EMBL" id="TKC18994.1"/>
    </source>
</evidence>
<dbReference type="OrthoDB" id="1927595at2"/>
<feature type="transmembrane region" description="Helical" evidence="1">
    <location>
        <begin position="73"/>
        <end position="90"/>
    </location>
</feature>
<accession>A0A4U1D993</accession>
<protein>
    <submittedName>
        <fullName evidence="2">Uncharacterized protein</fullName>
    </submittedName>
</protein>
<keyword evidence="1" id="KW-0472">Membrane</keyword>
<keyword evidence="1" id="KW-0812">Transmembrane</keyword>
<reference evidence="2 3" key="1">
    <citation type="journal article" date="2011" name="J. Microbiol.">
        <title>Bacillus kyonggiensis sp. nov., isolated from soil of a lettuce field.</title>
        <authorList>
            <person name="Dong K."/>
            <person name="Lee S."/>
        </authorList>
    </citation>
    <scope>NUCLEOTIDE SEQUENCE [LARGE SCALE GENOMIC DNA]</scope>
    <source>
        <strain evidence="2 3">NB22</strain>
    </source>
</reference>
<feature type="transmembrane region" description="Helical" evidence="1">
    <location>
        <begin position="28"/>
        <end position="52"/>
    </location>
</feature>